<dbReference type="InterPro" id="IPR023584">
    <property type="entry name" value="Ribosome_recyc_fac_dom"/>
</dbReference>
<dbReference type="FunFam" id="1.10.132.20:FF:000001">
    <property type="entry name" value="Ribosome-recycling factor"/>
    <property type="match status" value="1"/>
</dbReference>
<comment type="caution">
    <text evidence="5">The sequence shown here is derived from an EMBL/GenBank/DDBJ whole genome shotgun (WGS) entry which is preliminary data.</text>
</comment>
<dbReference type="InterPro" id="IPR036191">
    <property type="entry name" value="RRF_sf"/>
</dbReference>
<keyword evidence="2" id="KW-0963">Cytoplasm</keyword>
<gene>
    <name evidence="5" type="ORF">S01H4_43586</name>
</gene>
<dbReference type="GO" id="GO:0006412">
    <property type="term" value="P:translation"/>
    <property type="evidence" value="ECO:0007669"/>
    <property type="project" value="UniProtKB-KW"/>
</dbReference>
<accession>X1DUM9</accession>
<evidence type="ECO:0000256" key="3">
    <source>
        <dbReference type="ARBA" id="ARBA00022917"/>
    </source>
</evidence>
<evidence type="ECO:0000259" key="4">
    <source>
        <dbReference type="Pfam" id="PF01765"/>
    </source>
</evidence>
<feature type="non-terminal residue" evidence="5">
    <location>
        <position position="1"/>
    </location>
</feature>
<keyword evidence="3" id="KW-0648">Protein biosynthesis</keyword>
<dbReference type="SUPFAM" id="SSF55194">
    <property type="entry name" value="Ribosome recycling factor, RRF"/>
    <property type="match status" value="1"/>
</dbReference>
<dbReference type="PANTHER" id="PTHR20982:SF3">
    <property type="entry name" value="MITOCHONDRIAL RIBOSOME RECYCLING FACTOR PSEUDO 1"/>
    <property type="match status" value="1"/>
</dbReference>
<name>X1DUM9_9ZZZZ</name>
<dbReference type="InterPro" id="IPR002661">
    <property type="entry name" value="Ribosome_recyc_fac"/>
</dbReference>
<dbReference type="AlphaFoldDB" id="X1DUM9"/>
<evidence type="ECO:0000256" key="1">
    <source>
        <dbReference type="ARBA" id="ARBA00005912"/>
    </source>
</evidence>
<evidence type="ECO:0000256" key="2">
    <source>
        <dbReference type="ARBA" id="ARBA00022490"/>
    </source>
</evidence>
<dbReference type="PANTHER" id="PTHR20982">
    <property type="entry name" value="RIBOSOME RECYCLING FACTOR"/>
    <property type="match status" value="1"/>
</dbReference>
<protein>
    <recommendedName>
        <fullName evidence="4">Ribosome recycling factor domain-containing protein</fullName>
    </recommendedName>
</protein>
<evidence type="ECO:0000313" key="5">
    <source>
        <dbReference type="EMBL" id="GAH00103.1"/>
    </source>
</evidence>
<proteinExistence type="inferred from homology"/>
<sequence length="118" mass="13494">CAWEKAMTPEIEKAIMKSDLGLNPVTHGNAIRVPLPPLTEDRRKEMVKLIRNEAENAKVAMRNIRRDANTQIKDLLKAKSITEDDVRRGEDLIQKLTDQFIEKIEGLLGEKEKDVMEV</sequence>
<dbReference type="EMBL" id="BART01024061">
    <property type="protein sequence ID" value="GAH00103.1"/>
    <property type="molecule type" value="Genomic_DNA"/>
</dbReference>
<reference evidence="5" key="1">
    <citation type="journal article" date="2014" name="Front. Microbiol.">
        <title>High frequency of phylogenetically diverse reductive dehalogenase-homologous genes in deep subseafloor sedimentary metagenomes.</title>
        <authorList>
            <person name="Kawai M."/>
            <person name="Futagami T."/>
            <person name="Toyoda A."/>
            <person name="Takaki Y."/>
            <person name="Nishi S."/>
            <person name="Hori S."/>
            <person name="Arai W."/>
            <person name="Tsubouchi T."/>
            <person name="Morono Y."/>
            <person name="Uchiyama I."/>
            <person name="Ito T."/>
            <person name="Fujiyama A."/>
            <person name="Inagaki F."/>
            <person name="Takami H."/>
        </authorList>
    </citation>
    <scope>NUCLEOTIDE SEQUENCE</scope>
    <source>
        <strain evidence="5">Expedition CK06-06</strain>
    </source>
</reference>
<feature type="domain" description="Ribosome recycling factor" evidence="4">
    <location>
        <begin position="3"/>
        <end position="116"/>
    </location>
</feature>
<comment type="similarity">
    <text evidence="1">Belongs to the RRF family.</text>
</comment>
<dbReference type="GO" id="GO:0043023">
    <property type="term" value="F:ribosomal large subunit binding"/>
    <property type="evidence" value="ECO:0007669"/>
    <property type="project" value="TreeGrafter"/>
</dbReference>
<organism evidence="5">
    <name type="scientific">marine sediment metagenome</name>
    <dbReference type="NCBI Taxonomy" id="412755"/>
    <lineage>
        <taxon>unclassified sequences</taxon>
        <taxon>metagenomes</taxon>
        <taxon>ecological metagenomes</taxon>
    </lineage>
</organism>
<dbReference type="Pfam" id="PF01765">
    <property type="entry name" value="RRF"/>
    <property type="match status" value="1"/>
</dbReference>
<dbReference type="Gene3D" id="1.10.132.20">
    <property type="entry name" value="Ribosome-recycling factor"/>
    <property type="match status" value="1"/>
</dbReference>